<dbReference type="GeneID" id="17307022"/>
<gene>
    <name evidence="2" type="ORF">GUITHDRAFT_151246</name>
</gene>
<accession>L1JNN3</accession>
<keyword evidence="1" id="KW-0175">Coiled coil</keyword>
<dbReference type="RefSeq" id="XP_005837176.1">
    <property type="nucleotide sequence ID" value="XM_005837119.1"/>
</dbReference>
<keyword evidence="4" id="KW-1185">Reference proteome</keyword>
<feature type="non-terminal residue" evidence="2">
    <location>
        <position position="1"/>
    </location>
</feature>
<protein>
    <submittedName>
        <fullName evidence="2 3">Uncharacterized protein</fullName>
    </submittedName>
</protein>
<dbReference type="PaxDb" id="55529-EKX50196"/>
<organism evidence="2">
    <name type="scientific">Guillardia theta (strain CCMP2712)</name>
    <name type="common">Cryptophyte</name>
    <dbReference type="NCBI Taxonomy" id="905079"/>
    <lineage>
        <taxon>Eukaryota</taxon>
        <taxon>Cryptophyceae</taxon>
        <taxon>Pyrenomonadales</taxon>
        <taxon>Geminigeraceae</taxon>
        <taxon>Guillardia</taxon>
    </lineage>
</organism>
<dbReference type="Proteomes" id="UP000011087">
    <property type="component" value="Unassembled WGS sequence"/>
</dbReference>
<evidence type="ECO:0000313" key="3">
    <source>
        <dbReference type="EnsemblProtists" id="EKX50196"/>
    </source>
</evidence>
<name>L1JNN3_GUITC</name>
<dbReference type="HOGENOM" id="CLU_1800136_0_0_1"/>
<reference evidence="4" key="2">
    <citation type="submission" date="2012-11" db="EMBL/GenBank/DDBJ databases">
        <authorList>
            <person name="Kuo A."/>
            <person name="Curtis B.A."/>
            <person name="Tanifuji G."/>
            <person name="Burki F."/>
            <person name="Gruber A."/>
            <person name="Irimia M."/>
            <person name="Maruyama S."/>
            <person name="Arias M.C."/>
            <person name="Ball S.G."/>
            <person name="Gile G.H."/>
            <person name="Hirakawa Y."/>
            <person name="Hopkins J.F."/>
            <person name="Rensing S.A."/>
            <person name="Schmutz J."/>
            <person name="Symeonidi A."/>
            <person name="Elias M."/>
            <person name="Eveleigh R.J."/>
            <person name="Herman E.K."/>
            <person name="Klute M.J."/>
            <person name="Nakayama T."/>
            <person name="Obornik M."/>
            <person name="Reyes-Prieto A."/>
            <person name="Armbrust E.V."/>
            <person name="Aves S.J."/>
            <person name="Beiko R.G."/>
            <person name="Coutinho P."/>
            <person name="Dacks J.B."/>
            <person name="Durnford D.G."/>
            <person name="Fast N.M."/>
            <person name="Green B.R."/>
            <person name="Grisdale C."/>
            <person name="Hempe F."/>
            <person name="Henrissat B."/>
            <person name="Hoppner M.P."/>
            <person name="Ishida K.-I."/>
            <person name="Kim E."/>
            <person name="Koreny L."/>
            <person name="Kroth P.G."/>
            <person name="Liu Y."/>
            <person name="Malik S.-B."/>
            <person name="Maier U.G."/>
            <person name="McRose D."/>
            <person name="Mock T."/>
            <person name="Neilson J.A."/>
            <person name="Onodera N.T."/>
            <person name="Poole A.M."/>
            <person name="Pritham E.J."/>
            <person name="Richards T.A."/>
            <person name="Rocap G."/>
            <person name="Roy S.W."/>
            <person name="Sarai C."/>
            <person name="Schaack S."/>
            <person name="Shirato S."/>
            <person name="Slamovits C.H."/>
            <person name="Spencer D.F."/>
            <person name="Suzuki S."/>
            <person name="Worden A.Z."/>
            <person name="Zauner S."/>
            <person name="Barry K."/>
            <person name="Bell C."/>
            <person name="Bharti A.K."/>
            <person name="Crow J.A."/>
            <person name="Grimwood J."/>
            <person name="Kramer R."/>
            <person name="Lindquist E."/>
            <person name="Lucas S."/>
            <person name="Salamov A."/>
            <person name="McFadden G.I."/>
            <person name="Lane C.E."/>
            <person name="Keeling P.J."/>
            <person name="Gray M.W."/>
            <person name="Grigoriev I.V."/>
            <person name="Archibald J.M."/>
        </authorList>
    </citation>
    <scope>NUCLEOTIDE SEQUENCE</scope>
    <source>
        <strain evidence="4">CCMP2712</strain>
    </source>
</reference>
<proteinExistence type="predicted"/>
<evidence type="ECO:0000256" key="1">
    <source>
        <dbReference type="SAM" id="Coils"/>
    </source>
</evidence>
<dbReference type="EnsemblProtists" id="EKX50196">
    <property type="protein sequence ID" value="EKX50196"/>
    <property type="gene ID" value="GUITHDRAFT_151246"/>
</dbReference>
<dbReference type="KEGG" id="gtt:GUITHDRAFT_151246"/>
<reference evidence="3" key="3">
    <citation type="submission" date="2016-03" db="UniProtKB">
        <authorList>
            <consortium name="EnsemblProtists"/>
        </authorList>
    </citation>
    <scope>IDENTIFICATION</scope>
</reference>
<dbReference type="EMBL" id="JH992979">
    <property type="protein sequence ID" value="EKX50196.1"/>
    <property type="molecule type" value="Genomic_DNA"/>
</dbReference>
<sequence>MREKLLETASMAEVLKEELKLARKKHTHGSRLHEELRREATWWRIKDFQNKTGLFRQRKEIMAYEMRIQQLEEDLRALQCPDPLDERMLHGLDAERRRAALFLQEAIREHERAIESQSDHIQHLLRTIEEMEAKNMALRDALNR</sequence>
<feature type="coiled-coil region" evidence="1">
    <location>
        <begin position="114"/>
        <end position="141"/>
    </location>
</feature>
<evidence type="ECO:0000313" key="2">
    <source>
        <dbReference type="EMBL" id="EKX50196.1"/>
    </source>
</evidence>
<reference evidence="2 4" key="1">
    <citation type="journal article" date="2012" name="Nature">
        <title>Algal genomes reveal evolutionary mosaicism and the fate of nucleomorphs.</title>
        <authorList>
            <consortium name="DOE Joint Genome Institute"/>
            <person name="Curtis B.A."/>
            <person name="Tanifuji G."/>
            <person name="Burki F."/>
            <person name="Gruber A."/>
            <person name="Irimia M."/>
            <person name="Maruyama S."/>
            <person name="Arias M.C."/>
            <person name="Ball S.G."/>
            <person name="Gile G.H."/>
            <person name="Hirakawa Y."/>
            <person name="Hopkins J.F."/>
            <person name="Kuo A."/>
            <person name="Rensing S.A."/>
            <person name="Schmutz J."/>
            <person name="Symeonidi A."/>
            <person name="Elias M."/>
            <person name="Eveleigh R.J."/>
            <person name="Herman E.K."/>
            <person name="Klute M.J."/>
            <person name="Nakayama T."/>
            <person name="Obornik M."/>
            <person name="Reyes-Prieto A."/>
            <person name="Armbrust E.V."/>
            <person name="Aves S.J."/>
            <person name="Beiko R.G."/>
            <person name="Coutinho P."/>
            <person name="Dacks J.B."/>
            <person name="Durnford D.G."/>
            <person name="Fast N.M."/>
            <person name="Green B.R."/>
            <person name="Grisdale C.J."/>
            <person name="Hempel F."/>
            <person name="Henrissat B."/>
            <person name="Hoppner M.P."/>
            <person name="Ishida K."/>
            <person name="Kim E."/>
            <person name="Koreny L."/>
            <person name="Kroth P.G."/>
            <person name="Liu Y."/>
            <person name="Malik S.B."/>
            <person name="Maier U.G."/>
            <person name="McRose D."/>
            <person name="Mock T."/>
            <person name="Neilson J.A."/>
            <person name="Onodera N.T."/>
            <person name="Poole A.M."/>
            <person name="Pritham E.J."/>
            <person name="Richards T.A."/>
            <person name="Rocap G."/>
            <person name="Roy S.W."/>
            <person name="Sarai C."/>
            <person name="Schaack S."/>
            <person name="Shirato S."/>
            <person name="Slamovits C.H."/>
            <person name="Spencer D.F."/>
            <person name="Suzuki S."/>
            <person name="Worden A.Z."/>
            <person name="Zauner S."/>
            <person name="Barry K."/>
            <person name="Bell C."/>
            <person name="Bharti A.K."/>
            <person name="Crow J.A."/>
            <person name="Grimwood J."/>
            <person name="Kramer R."/>
            <person name="Lindquist E."/>
            <person name="Lucas S."/>
            <person name="Salamov A."/>
            <person name="McFadden G.I."/>
            <person name="Lane C.E."/>
            <person name="Keeling P.J."/>
            <person name="Gray M.W."/>
            <person name="Grigoriev I.V."/>
            <person name="Archibald J.M."/>
        </authorList>
    </citation>
    <scope>NUCLEOTIDE SEQUENCE</scope>
    <source>
        <strain evidence="2 4">CCMP2712</strain>
    </source>
</reference>
<evidence type="ECO:0000313" key="4">
    <source>
        <dbReference type="Proteomes" id="UP000011087"/>
    </source>
</evidence>
<dbReference type="AlphaFoldDB" id="L1JNN3"/>